<protein>
    <submittedName>
        <fullName evidence="1">Uncharacterized protein</fullName>
    </submittedName>
</protein>
<gene>
    <name evidence="1" type="ORF">H2198_004807</name>
</gene>
<keyword evidence="2" id="KW-1185">Reference proteome</keyword>
<sequence length="868" mass="95739">MFANRRSSQKPGEELYAQFKQNFPEVGPGTSSATQGQGVPVTAQLGSSSINEAVVDTPNTSRYVNSSYLPSPSVSPSSWHGPPNAIMSAQHSSPPEAALDENQLTGDYFNRPFEHVDDSAKETGITPKPFSDQWRLTPSLMDPNSFAFSAFANQPPGYYTPTPGGFNTFYHSSAAGDLHTPGMGMNTPLSMPHSLHGLQAPDPTMHFGPFNPQLLHPHQAFHDAFQAHSHHQHVQQPQTYAPTQFLQHQDSGYAAMDDNSKQTTPNQTDINAIHTTIPPPIQQLDSGVSIPGFSTGEKYVETGPTTQYSDQGHRFRYHTTLNAPTAMVRNADEIPVTYLNKGQAYTMSIYDTAAPVNATNVKYRTYVRISFEDEQQRARPGACWQLWREGRGSNEAHQRGGKLLAVEYVDPNQGGDDELRKPQIELERASFDGFVVNWYPSNRTNGVADCSVSVRFNFLSTDFSHSKGVKGIPVRLCAKTELLTSTPSPQTNEPEVCFAKVKLFRDHGAERKLSNDIAHVKKSIEKLKQQIAQAEAGIGTVGKRKRSGSMAKGAASRSKLSKHKRSWSADSDAELGRASAEEDLHMKLVGLQDMFSSTRPMSVLYLQGDPEDDPDLFPVRLTGGDEPKPIERTQTWESRQSGSESAGSDAGSPTPSSISITPKRKFSELQRSTILEEDEDTDHKKAVLDCSASPERPTKMIKRENESARKDLYALDVDSSYKPPPERPIKPGTSFASSKVLFSNVAAVACFYIREKEGPKQYYRAVYLLQRTVKDLINGISAKFNIDANRVTRVTHINSRGLHIVVDEDVVRELPEGQDMMVEVAPLKGESPVKRDLGPSASTDVLVDGDFPPPDTTISDPLEMWLNY</sequence>
<accession>A0ACC3A7K3</accession>
<evidence type="ECO:0000313" key="2">
    <source>
        <dbReference type="Proteomes" id="UP001172386"/>
    </source>
</evidence>
<reference evidence="1" key="1">
    <citation type="submission" date="2022-10" db="EMBL/GenBank/DDBJ databases">
        <title>Culturing micro-colonial fungi from biological soil crusts in the Mojave desert and describing Neophaeococcomyces mojavensis, and introducing the new genera and species Taxawa tesnikishii.</title>
        <authorList>
            <person name="Kurbessoian T."/>
            <person name="Stajich J.E."/>
        </authorList>
    </citation>
    <scope>NUCLEOTIDE SEQUENCE</scope>
    <source>
        <strain evidence="1">JES_112</strain>
    </source>
</reference>
<comment type="caution">
    <text evidence="1">The sequence shown here is derived from an EMBL/GenBank/DDBJ whole genome shotgun (WGS) entry which is preliminary data.</text>
</comment>
<organism evidence="1 2">
    <name type="scientific">Neophaeococcomyces mojaviensis</name>
    <dbReference type="NCBI Taxonomy" id="3383035"/>
    <lineage>
        <taxon>Eukaryota</taxon>
        <taxon>Fungi</taxon>
        <taxon>Dikarya</taxon>
        <taxon>Ascomycota</taxon>
        <taxon>Pezizomycotina</taxon>
        <taxon>Eurotiomycetes</taxon>
        <taxon>Chaetothyriomycetidae</taxon>
        <taxon>Chaetothyriales</taxon>
        <taxon>Chaetothyriales incertae sedis</taxon>
        <taxon>Neophaeococcomyces</taxon>
    </lineage>
</organism>
<dbReference type="Proteomes" id="UP001172386">
    <property type="component" value="Unassembled WGS sequence"/>
</dbReference>
<name>A0ACC3A7K3_9EURO</name>
<evidence type="ECO:0000313" key="1">
    <source>
        <dbReference type="EMBL" id="KAJ9656688.1"/>
    </source>
</evidence>
<dbReference type="EMBL" id="JAPDRQ010000074">
    <property type="protein sequence ID" value="KAJ9656688.1"/>
    <property type="molecule type" value="Genomic_DNA"/>
</dbReference>
<proteinExistence type="predicted"/>